<accession>A0AAD7G8N5</accession>
<evidence type="ECO:0000256" key="6">
    <source>
        <dbReference type="ARBA" id="ARBA00022989"/>
    </source>
</evidence>
<evidence type="ECO:0000256" key="2">
    <source>
        <dbReference type="ARBA" id="ARBA00009295"/>
    </source>
</evidence>
<evidence type="ECO:0000256" key="1">
    <source>
        <dbReference type="ARBA" id="ARBA00004141"/>
    </source>
</evidence>
<dbReference type="PRINTS" id="PR00075">
    <property type="entry name" value="FACDDSATRASE"/>
</dbReference>
<evidence type="ECO:0000313" key="13">
    <source>
        <dbReference type="Proteomes" id="UP001221757"/>
    </source>
</evidence>
<evidence type="ECO:0000256" key="9">
    <source>
        <dbReference type="ARBA" id="ARBA00023136"/>
    </source>
</evidence>
<protein>
    <recommendedName>
        <fullName evidence="14">Acyl-CoA desaturase</fullName>
    </recommendedName>
</protein>
<dbReference type="PANTHER" id="PTHR11351:SF31">
    <property type="entry name" value="DESATURASE 1, ISOFORM A-RELATED"/>
    <property type="match status" value="1"/>
</dbReference>
<evidence type="ECO:0000256" key="8">
    <source>
        <dbReference type="ARBA" id="ARBA00023098"/>
    </source>
</evidence>
<keyword evidence="4 11" id="KW-0812">Transmembrane</keyword>
<organism evidence="12 13">
    <name type="scientific">Mycena rosella</name>
    <name type="common">Pink bonnet</name>
    <name type="synonym">Agaricus rosellus</name>
    <dbReference type="NCBI Taxonomy" id="1033263"/>
    <lineage>
        <taxon>Eukaryota</taxon>
        <taxon>Fungi</taxon>
        <taxon>Dikarya</taxon>
        <taxon>Basidiomycota</taxon>
        <taxon>Agaricomycotina</taxon>
        <taxon>Agaricomycetes</taxon>
        <taxon>Agaricomycetidae</taxon>
        <taxon>Agaricales</taxon>
        <taxon>Marasmiineae</taxon>
        <taxon>Mycenaceae</taxon>
        <taxon>Mycena</taxon>
    </lineage>
</organism>
<keyword evidence="10 11" id="KW-0275">Fatty acid biosynthesis</keyword>
<keyword evidence="6" id="KW-1133">Transmembrane helix</keyword>
<comment type="domain">
    <text evidence="11">The histidine box domains are involved in binding the catalytic metal ions.</text>
</comment>
<evidence type="ECO:0000256" key="3">
    <source>
        <dbReference type="ARBA" id="ARBA00022516"/>
    </source>
</evidence>
<gene>
    <name evidence="12" type="ORF">B0H17DRAFT_868772</name>
</gene>
<keyword evidence="3 11" id="KW-0444">Lipid biosynthesis</keyword>
<sequence>ITAGYHRLWAHRCYNAGIFLQYVLALAGAGAAQGSIKWWSRGHRAHHRYTDTKLDPYNAAEGFWHSHIGAFHPFCWLLIKPRRRQGPADITDLTKSAIVRWQHK</sequence>
<keyword evidence="7 11" id="KW-0560">Oxidoreductase</keyword>
<dbReference type="InterPro" id="IPR015876">
    <property type="entry name" value="Acyl-CoA_DS"/>
</dbReference>
<keyword evidence="5" id="KW-0276">Fatty acid metabolism</keyword>
<dbReference type="EMBL" id="JARKIE010000179">
    <property type="protein sequence ID" value="KAJ7670500.1"/>
    <property type="molecule type" value="Genomic_DNA"/>
</dbReference>
<keyword evidence="9" id="KW-0472">Membrane</keyword>
<dbReference type="GO" id="GO:0006636">
    <property type="term" value="P:unsaturated fatty acid biosynthetic process"/>
    <property type="evidence" value="ECO:0007669"/>
    <property type="project" value="TreeGrafter"/>
</dbReference>
<feature type="non-terminal residue" evidence="12">
    <location>
        <position position="1"/>
    </location>
</feature>
<dbReference type="GO" id="GO:0004768">
    <property type="term" value="F:stearoyl-CoA 9-desaturase activity"/>
    <property type="evidence" value="ECO:0007669"/>
    <property type="project" value="TreeGrafter"/>
</dbReference>
<evidence type="ECO:0000256" key="10">
    <source>
        <dbReference type="ARBA" id="ARBA00023160"/>
    </source>
</evidence>
<evidence type="ECO:0000256" key="7">
    <source>
        <dbReference type="ARBA" id="ARBA00023002"/>
    </source>
</evidence>
<dbReference type="AlphaFoldDB" id="A0AAD7G8N5"/>
<feature type="non-terminal residue" evidence="12">
    <location>
        <position position="104"/>
    </location>
</feature>
<evidence type="ECO:0000313" key="12">
    <source>
        <dbReference type="EMBL" id="KAJ7670500.1"/>
    </source>
</evidence>
<dbReference type="PANTHER" id="PTHR11351">
    <property type="entry name" value="ACYL-COA DESATURASE"/>
    <property type="match status" value="1"/>
</dbReference>
<evidence type="ECO:0000256" key="5">
    <source>
        <dbReference type="ARBA" id="ARBA00022832"/>
    </source>
</evidence>
<evidence type="ECO:0008006" key="14">
    <source>
        <dbReference type="Google" id="ProtNLM"/>
    </source>
</evidence>
<name>A0AAD7G8N5_MYCRO</name>
<dbReference type="GO" id="GO:0005506">
    <property type="term" value="F:iron ion binding"/>
    <property type="evidence" value="ECO:0007669"/>
    <property type="project" value="TreeGrafter"/>
</dbReference>
<comment type="similarity">
    <text evidence="2 11">Belongs to the fatty acid desaturase type 1 family.</text>
</comment>
<comment type="caution">
    <text evidence="12">The sequence shown here is derived from an EMBL/GenBank/DDBJ whole genome shotgun (WGS) entry which is preliminary data.</text>
</comment>
<keyword evidence="13" id="KW-1185">Reference proteome</keyword>
<dbReference type="Proteomes" id="UP001221757">
    <property type="component" value="Unassembled WGS sequence"/>
</dbReference>
<proteinExistence type="inferred from homology"/>
<dbReference type="GO" id="GO:0005789">
    <property type="term" value="C:endoplasmic reticulum membrane"/>
    <property type="evidence" value="ECO:0007669"/>
    <property type="project" value="TreeGrafter"/>
</dbReference>
<comment type="subcellular location">
    <subcellularLocation>
        <location evidence="1">Membrane</location>
        <topology evidence="1">Multi-pass membrane protein</topology>
    </subcellularLocation>
</comment>
<keyword evidence="8" id="KW-0443">Lipid metabolism</keyword>
<reference evidence="12" key="1">
    <citation type="submission" date="2023-03" db="EMBL/GenBank/DDBJ databases">
        <title>Massive genome expansion in bonnet fungi (Mycena s.s.) driven by repeated elements and novel gene families across ecological guilds.</title>
        <authorList>
            <consortium name="Lawrence Berkeley National Laboratory"/>
            <person name="Harder C.B."/>
            <person name="Miyauchi S."/>
            <person name="Viragh M."/>
            <person name="Kuo A."/>
            <person name="Thoen E."/>
            <person name="Andreopoulos B."/>
            <person name="Lu D."/>
            <person name="Skrede I."/>
            <person name="Drula E."/>
            <person name="Henrissat B."/>
            <person name="Morin E."/>
            <person name="Kohler A."/>
            <person name="Barry K."/>
            <person name="LaButti K."/>
            <person name="Morin E."/>
            <person name="Salamov A."/>
            <person name="Lipzen A."/>
            <person name="Mereny Z."/>
            <person name="Hegedus B."/>
            <person name="Baldrian P."/>
            <person name="Stursova M."/>
            <person name="Weitz H."/>
            <person name="Taylor A."/>
            <person name="Grigoriev I.V."/>
            <person name="Nagy L.G."/>
            <person name="Martin F."/>
            <person name="Kauserud H."/>
        </authorList>
    </citation>
    <scope>NUCLEOTIDE SEQUENCE</scope>
    <source>
        <strain evidence="12">CBHHK067</strain>
    </source>
</reference>
<evidence type="ECO:0000256" key="11">
    <source>
        <dbReference type="RuleBase" id="RU000581"/>
    </source>
</evidence>
<comment type="cofactor">
    <cofactor evidence="11">
        <name>Fe(2+)</name>
        <dbReference type="ChEBI" id="CHEBI:29033"/>
    </cofactor>
</comment>
<evidence type="ECO:0000256" key="4">
    <source>
        <dbReference type="ARBA" id="ARBA00022692"/>
    </source>
</evidence>